<organism evidence="4 5">
    <name type="scientific">Paenibacillus urinalis</name>
    <dbReference type="NCBI Taxonomy" id="521520"/>
    <lineage>
        <taxon>Bacteria</taxon>
        <taxon>Bacillati</taxon>
        <taxon>Bacillota</taxon>
        <taxon>Bacilli</taxon>
        <taxon>Bacillales</taxon>
        <taxon>Paenibacillaceae</taxon>
        <taxon>Paenibacillus</taxon>
    </lineage>
</organism>
<dbReference type="InterPro" id="IPR013693">
    <property type="entry name" value="SpoIID/LytB_N"/>
</dbReference>
<keyword evidence="2" id="KW-0812">Transmembrane</keyword>
<keyword evidence="2" id="KW-0472">Membrane</keyword>
<reference evidence="4" key="1">
    <citation type="submission" date="2023-02" db="EMBL/GenBank/DDBJ databases">
        <title>Pathogen: clinical or host-associated sample.</title>
        <authorList>
            <person name="Hergert J."/>
            <person name="Casey R."/>
            <person name="Wagner J."/>
            <person name="Young E.L."/>
            <person name="Oakeson K.F."/>
        </authorList>
    </citation>
    <scope>NUCLEOTIDE SEQUENCE</scope>
    <source>
        <strain evidence="4">2022CK-00830</strain>
    </source>
</reference>
<feature type="compositionally biased region" description="Low complexity" evidence="1">
    <location>
        <begin position="241"/>
        <end position="260"/>
    </location>
</feature>
<feature type="domain" description="Sporulation stage II protein D amidase enhancer LytB N-terminal" evidence="3">
    <location>
        <begin position="278"/>
        <end position="384"/>
    </location>
</feature>
<dbReference type="InterPro" id="IPR014225">
    <property type="entry name" value="Spore_II_D_firmicutes"/>
</dbReference>
<dbReference type="InterPro" id="IPR013486">
    <property type="entry name" value="SpoIID/LytB"/>
</dbReference>
<dbReference type="Pfam" id="PF08486">
    <property type="entry name" value="SpoIID"/>
    <property type="match status" value="1"/>
</dbReference>
<proteinExistence type="predicted"/>
<evidence type="ECO:0000259" key="3">
    <source>
        <dbReference type="Pfam" id="PF08486"/>
    </source>
</evidence>
<feature type="region of interest" description="Disordered" evidence="1">
    <location>
        <begin position="28"/>
        <end position="65"/>
    </location>
</feature>
<feature type="transmembrane region" description="Helical" evidence="2">
    <location>
        <begin position="191"/>
        <end position="213"/>
    </location>
</feature>
<dbReference type="NCBIfam" id="TIGR02669">
    <property type="entry name" value="SpoIID_LytB"/>
    <property type="match status" value="1"/>
</dbReference>
<dbReference type="Proteomes" id="UP001220962">
    <property type="component" value="Chromosome"/>
</dbReference>
<feature type="compositionally biased region" description="Basic residues" evidence="1">
    <location>
        <begin position="181"/>
        <end position="190"/>
    </location>
</feature>
<feature type="compositionally biased region" description="Low complexity" evidence="1">
    <location>
        <begin position="224"/>
        <end position="234"/>
    </location>
</feature>
<evidence type="ECO:0000256" key="2">
    <source>
        <dbReference type="SAM" id="Phobius"/>
    </source>
</evidence>
<dbReference type="NCBIfam" id="TIGR02870">
    <property type="entry name" value="spore_II_D"/>
    <property type="match status" value="1"/>
</dbReference>
<dbReference type="GO" id="GO:0030288">
    <property type="term" value="C:outer membrane-bounded periplasmic space"/>
    <property type="evidence" value="ECO:0007669"/>
    <property type="project" value="TreeGrafter"/>
</dbReference>
<keyword evidence="2" id="KW-1133">Transmembrane helix</keyword>
<evidence type="ECO:0000313" key="4">
    <source>
        <dbReference type="EMBL" id="WDH82282.1"/>
    </source>
</evidence>
<dbReference type="PANTHER" id="PTHR30032">
    <property type="entry name" value="N-ACETYLMURAMOYL-L-ALANINE AMIDASE-RELATED"/>
    <property type="match status" value="1"/>
</dbReference>
<gene>
    <name evidence="4" type="primary">spoIID</name>
    <name evidence="4" type="ORF">PUW23_22990</name>
</gene>
<name>A0AAX3N0X8_9BACL</name>
<accession>A0AAX3N0X8</accession>
<feature type="region of interest" description="Disordered" evidence="1">
    <location>
        <begin position="216"/>
        <end position="265"/>
    </location>
</feature>
<dbReference type="EMBL" id="CP118101">
    <property type="protein sequence ID" value="WDH82282.1"/>
    <property type="molecule type" value="Genomic_DNA"/>
</dbReference>
<sequence length="564" mass="61367">MSKIRSNASYKKERVRTYRRSRIVRIPWPDPRSVDSNSTEEEMAGTTPYIISKKKQNEPDPNADSTLIDINMVQKKDESKVLNNSNHHITVTEKSPVKHDFTEKHAGHQSGSMQTTSVRKKLPEVFFFGTAEKSAAESESEAEPGGKLQPRVGPQPDRSPAAHEEDGPAPATARYVWRRGSSPRRPPRRRFAPAAGLAGLALTALLIPAVLAWPREGTPPQPAPAAEQTAPPAGSSTGGKAPQEAAAPPAASAPDTPGSAVTQPAQVYPEPMVRVYLKETGTIDTVTLEQYVTGVLAAEMPSDFGLEALKAQAIAARTYIVKRLAAGDASGVPVSGADVTDTVDHQVYHPYGGLEDKWAELGKQEEWAKLEQAVRESKDSIMTYKGQPITASFFSTSNGYTENSEEVWQEAVPYLRSVASPWDAKIAPGFQESVTMTRVEFMNKLNVIPDPVPVSTNNTGAKPFIEVISKTEGNRIKEIRVGSKIFSGQDIRELLGLRSSEFKWSTKGNEITITTIGYGHGVGMSQWGANGMALEGYTATEILKHYYTGISFGRASELLYNEKS</sequence>
<dbReference type="PANTHER" id="PTHR30032:SF4">
    <property type="entry name" value="AMIDASE ENHANCER"/>
    <property type="match status" value="1"/>
</dbReference>
<evidence type="ECO:0000313" key="5">
    <source>
        <dbReference type="Proteomes" id="UP001220962"/>
    </source>
</evidence>
<feature type="region of interest" description="Disordered" evidence="1">
    <location>
        <begin position="132"/>
        <end position="190"/>
    </location>
</feature>
<protein>
    <submittedName>
        <fullName evidence="4">Stage II sporulation protein D</fullName>
    </submittedName>
</protein>
<dbReference type="AlphaFoldDB" id="A0AAX3N0X8"/>
<dbReference type="GO" id="GO:0030435">
    <property type="term" value="P:sporulation resulting in formation of a cellular spore"/>
    <property type="evidence" value="ECO:0007669"/>
    <property type="project" value="InterPro"/>
</dbReference>
<dbReference type="InterPro" id="IPR051922">
    <property type="entry name" value="Bact_Sporulation_Assoc"/>
</dbReference>
<evidence type="ECO:0000256" key="1">
    <source>
        <dbReference type="SAM" id="MobiDB-lite"/>
    </source>
</evidence>
<dbReference type="RefSeq" id="WP_274359123.1">
    <property type="nucleotide sequence ID" value="NZ_CP118101.1"/>
</dbReference>